<evidence type="ECO:0000256" key="1">
    <source>
        <dbReference type="SAM" id="Coils"/>
    </source>
</evidence>
<dbReference type="Pfam" id="PF16378">
    <property type="entry name" value="DUF4988"/>
    <property type="match status" value="1"/>
</dbReference>
<reference evidence="4" key="1">
    <citation type="journal article" date="2021" name="PeerJ">
        <title>Extensive microbial diversity within the chicken gut microbiome revealed by metagenomics and culture.</title>
        <authorList>
            <person name="Gilroy R."/>
            <person name="Ravi A."/>
            <person name="Getino M."/>
            <person name="Pursley I."/>
            <person name="Horton D.L."/>
            <person name="Alikhan N.F."/>
            <person name="Baker D."/>
            <person name="Gharbi K."/>
            <person name="Hall N."/>
            <person name="Watson M."/>
            <person name="Adriaenssens E.M."/>
            <person name="Foster-Nyarko E."/>
            <person name="Jarju S."/>
            <person name="Secka A."/>
            <person name="Antonio M."/>
            <person name="Oren A."/>
            <person name="Chaudhuri R.R."/>
            <person name="La Ragione R."/>
            <person name="Hildebrand F."/>
            <person name="Pallen M.J."/>
        </authorList>
    </citation>
    <scope>NUCLEOTIDE SEQUENCE</scope>
    <source>
        <strain evidence="4">8470</strain>
    </source>
</reference>
<proteinExistence type="predicted"/>
<dbReference type="EMBL" id="JAHLFJ010000005">
    <property type="protein sequence ID" value="MBU3855020.1"/>
    <property type="molecule type" value="Genomic_DNA"/>
</dbReference>
<dbReference type="AlphaFoldDB" id="A0A948TL60"/>
<accession>A0A948TL60</accession>
<evidence type="ECO:0000313" key="4">
    <source>
        <dbReference type="EMBL" id="MBU3855020.1"/>
    </source>
</evidence>
<keyword evidence="2" id="KW-0732">Signal</keyword>
<sequence>MKYYKSFILLGMFALSFASCNTDDLERNIDELTTRVEDMEKQVQALNDNMNVIRVLLDGNKTIQSYTYDEATGAYTLVLSDGQTMTLTQGNDDNITYPQVTVGDNGNWFVDGVDTGQRAKAQDGTPVTVTPQFQIVTEGTDKVWQVSYDEGATWDYVTDETGAHVKATGTVSGTNPIEAVKVENGCLSVTVDGTEYTIPIVEGLVCQIVEPENVENDTWYVAKGGDGTDLTVNVNLESGDIVRAVAPADWTVTVPDYSAFTGEQALTLSVRAPETPSECVLSVEVTRGVHTAASEIKVHTTTDSYYADFMAGLDVQAGNVKINKYMFDGEEIHVLSSDQSITEPGGVYFIRSGVNVSYDNTGDNAATLVLIGDNPTDKPELKVNRQLRVAETSGNEGKGLFFCYNLKIDATEVYNTGTSPSLSYLLAQNGNTAFKNAVFGNCEIELSTTQQPLTYISSSNRSYENFVLENCKIKYPEGKTDQRFIISVQNSTATYGTLTFRNNVFYCATDGNLISNFKLFNGSSATINKLVLQNNTFVNTGSATTSYVYASTVQDAQVSNNLFFADNGSINNYYIVFRTTNAIPGSLCQDNVGYRSDATSQGWRMFYQSGGVSCGWDGAEDIEQISANPFDGGTFDPANGVFIPGDAYADYGSTMR</sequence>
<name>A0A948TL60_9BACT</name>
<protein>
    <submittedName>
        <fullName evidence="4">DUF4988 domain-containing protein</fullName>
    </submittedName>
</protein>
<comment type="caution">
    <text evidence="4">The sequence shown here is derived from an EMBL/GenBank/DDBJ whole genome shotgun (WGS) entry which is preliminary data.</text>
</comment>
<dbReference type="InterPro" id="IPR032149">
    <property type="entry name" value="DUF4988"/>
</dbReference>
<evidence type="ECO:0000259" key="3">
    <source>
        <dbReference type="Pfam" id="PF16378"/>
    </source>
</evidence>
<feature type="coiled-coil region" evidence="1">
    <location>
        <begin position="15"/>
        <end position="56"/>
    </location>
</feature>
<gene>
    <name evidence="4" type="ORF">H9928_00410</name>
</gene>
<keyword evidence="1" id="KW-0175">Coiled coil</keyword>
<reference evidence="4" key="2">
    <citation type="submission" date="2021-04" db="EMBL/GenBank/DDBJ databases">
        <authorList>
            <person name="Gilroy R."/>
        </authorList>
    </citation>
    <scope>NUCLEOTIDE SEQUENCE</scope>
    <source>
        <strain evidence="4">8470</strain>
    </source>
</reference>
<organism evidence="4 5">
    <name type="scientific">Candidatus Phocaeicola excrementipullorum</name>
    <dbReference type="NCBI Taxonomy" id="2838731"/>
    <lineage>
        <taxon>Bacteria</taxon>
        <taxon>Pseudomonadati</taxon>
        <taxon>Bacteroidota</taxon>
        <taxon>Bacteroidia</taxon>
        <taxon>Bacteroidales</taxon>
        <taxon>Bacteroidaceae</taxon>
        <taxon>Phocaeicola</taxon>
    </lineage>
</organism>
<feature type="chain" id="PRO_5036761431" evidence="2">
    <location>
        <begin position="19"/>
        <end position="656"/>
    </location>
</feature>
<dbReference type="Proteomes" id="UP000784286">
    <property type="component" value="Unassembled WGS sequence"/>
</dbReference>
<evidence type="ECO:0000256" key="2">
    <source>
        <dbReference type="SAM" id="SignalP"/>
    </source>
</evidence>
<feature type="domain" description="DUF4988" evidence="3">
    <location>
        <begin position="27"/>
        <end position="180"/>
    </location>
</feature>
<feature type="signal peptide" evidence="2">
    <location>
        <begin position="1"/>
        <end position="18"/>
    </location>
</feature>
<dbReference type="PROSITE" id="PS51257">
    <property type="entry name" value="PROKAR_LIPOPROTEIN"/>
    <property type="match status" value="1"/>
</dbReference>
<evidence type="ECO:0000313" key="5">
    <source>
        <dbReference type="Proteomes" id="UP000784286"/>
    </source>
</evidence>